<evidence type="ECO:0000259" key="6">
    <source>
        <dbReference type="PROSITE" id="PS51007"/>
    </source>
</evidence>
<evidence type="ECO:0000256" key="1">
    <source>
        <dbReference type="ARBA" id="ARBA00022617"/>
    </source>
</evidence>
<dbReference type="InterPro" id="IPR051459">
    <property type="entry name" value="Cytochrome_c-type_DH"/>
</dbReference>
<dbReference type="InterPro" id="IPR036909">
    <property type="entry name" value="Cyt_c-like_dom_sf"/>
</dbReference>
<keyword evidence="1 4" id="KW-0349">Heme</keyword>
<evidence type="ECO:0000256" key="2">
    <source>
        <dbReference type="ARBA" id="ARBA00022723"/>
    </source>
</evidence>
<evidence type="ECO:0000313" key="7">
    <source>
        <dbReference type="EMBL" id="SNB71012.1"/>
    </source>
</evidence>
<sequence>ALKGDAEKGKELFLGTCASCHGADAKGLPGLGQDLTTSAFVRQQTDAQLLEFIKKGRPATDPANTTGVDMPPKGGNPALTDQDLADIIAFIRTFNPHQP</sequence>
<evidence type="ECO:0000256" key="3">
    <source>
        <dbReference type="ARBA" id="ARBA00023004"/>
    </source>
</evidence>
<feature type="domain" description="Cytochrome c" evidence="6">
    <location>
        <begin position="4"/>
        <end position="95"/>
    </location>
</feature>
<dbReference type="GO" id="GO:0009055">
    <property type="term" value="F:electron transfer activity"/>
    <property type="evidence" value="ECO:0007669"/>
    <property type="project" value="InterPro"/>
</dbReference>
<dbReference type="AlphaFoldDB" id="A0A212RFA8"/>
<feature type="non-terminal residue" evidence="7">
    <location>
        <position position="1"/>
    </location>
</feature>
<dbReference type="PROSITE" id="PS51007">
    <property type="entry name" value="CYTC"/>
    <property type="match status" value="1"/>
</dbReference>
<dbReference type="Proteomes" id="UP000197025">
    <property type="component" value="Unassembled WGS sequence"/>
</dbReference>
<name>A0A212RFA8_9CHLR</name>
<keyword evidence="8" id="KW-1185">Reference proteome</keyword>
<keyword evidence="3 4" id="KW-0408">Iron</keyword>
<dbReference type="GO" id="GO:0020037">
    <property type="term" value="F:heme binding"/>
    <property type="evidence" value="ECO:0007669"/>
    <property type="project" value="InterPro"/>
</dbReference>
<dbReference type="InterPro" id="IPR009056">
    <property type="entry name" value="Cyt_c-like_dom"/>
</dbReference>
<dbReference type="EMBL" id="FYEK01000045">
    <property type="protein sequence ID" value="SNB71012.1"/>
    <property type="molecule type" value="Genomic_DNA"/>
</dbReference>
<evidence type="ECO:0000313" key="8">
    <source>
        <dbReference type="Proteomes" id="UP000197025"/>
    </source>
</evidence>
<dbReference type="RefSeq" id="WP_088571959.1">
    <property type="nucleotide sequence ID" value="NZ_FYEK01000045.1"/>
</dbReference>
<gene>
    <name evidence="7" type="ORF">SAMN02746019_00015680</name>
</gene>
<organism evidence="7 8">
    <name type="scientific">Thermoflexus hugenholtzii JAD2</name>
    <dbReference type="NCBI Taxonomy" id="877466"/>
    <lineage>
        <taxon>Bacteria</taxon>
        <taxon>Bacillati</taxon>
        <taxon>Chloroflexota</taxon>
        <taxon>Thermoflexia</taxon>
        <taxon>Thermoflexales</taxon>
        <taxon>Thermoflexaceae</taxon>
        <taxon>Thermoflexus</taxon>
    </lineage>
</organism>
<dbReference type="InParanoid" id="A0A212RFA8"/>
<dbReference type="Gene3D" id="1.10.760.10">
    <property type="entry name" value="Cytochrome c-like domain"/>
    <property type="match status" value="1"/>
</dbReference>
<protein>
    <submittedName>
        <fullName evidence="7">Cytochrome c, mono- and diheme variants</fullName>
    </submittedName>
</protein>
<evidence type="ECO:0000256" key="4">
    <source>
        <dbReference type="PROSITE-ProRule" id="PRU00433"/>
    </source>
</evidence>
<evidence type="ECO:0000256" key="5">
    <source>
        <dbReference type="SAM" id="MobiDB-lite"/>
    </source>
</evidence>
<dbReference type="PANTHER" id="PTHR35008:SF8">
    <property type="entry name" value="ALCOHOL DEHYDROGENASE CYTOCHROME C SUBUNIT"/>
    <property type="match status" value="1"/>
</dbReference>
<reference evidence="8" key="1">
    <citation type="submission" date="2017-06" db="EMBL/GenBank/DDBJ databases">
        <authorList>
            <person name="Varghese N."/>
            <person name="Submissions S."/>
        </authorList>
    </citation>
    <scope>NUCLEOTIDE SEQUENCE [LARGE SCALE GENOMIC DNA]</scope>
    <source>
        <strain evidence="8">JAD2</strain>
    </source>
</reference>
<accession>A0A212RFA8</accession>
<dbReference type="Pfam" id="PF00034">
    <property type="entry name" value="Cytochrom_C"/>
    <property type="match status" value="1"/>
</dbReference>
<dbReference type="OrthoDB" id="9796421at2"/>
<dbReference type="GO" id="GO:0046872">
    <property type="term" value="F:metal ion binding"/>
    <property type="evidence" value="ECO:0007669"/>
    <property type="project" value="UniProtKB-KW"/>
</dbReference>
<dbReference type="SUPFAM" id="SSF46626">
    <property type="entry name" value="Cytochrome c"/>
    <property type="match status" value="1"/>
</dbReference>
<keyword evidence="2 4" id="KW-0479">Metal-binding</keyword>
<proteinExistence type="predicted"/>
<feature type="region of interest" description="Disordered" evidence="5">
    <location>
        <begin position="56"/>
        <end position="79"/>
    </location>
</feature>
<dbReference type="PANTHER" id="PTHR35008">
    <property type="entry name" value="BLL4482 PROTEIN-RELATED"/>
    <property type="match status" value="1"/>
</dbReference>